<keyword evidence="2" id="KW-1185">Reference proteome</keyword>
<evidence type="ECO:0000313" key="1">
    <source>
        <dbReference type="EMBL" id="GMH59408.1"/>
    </source>
</evidence>
<sequence length="156" mass="17051">MSSNALNALYVVVTMAERRSTFLTPPLLGPSSGQKHLDVTIRSALSAPSKHPSVGYDAYKIMSTWCSSPQGPWTGKGTAMAVSRKVERTVVSKVRGHEVQHTVMGGRGEGEGRRVGKVEVLEGMMLGFVGRRQVEAGVRGRGIEIGKWGKDFRYYR</sequence>
<dbReference type="EMBL" id="BRXZ01000991">
    <property type="protein sequence ID" value="GMH59408.1"/>
    <property type="molecule type" value="Genomic_DNA"/>
</dbReference>
<evidence type="ECO:0000313" key="2">
    <source>
        <dbReference type="Proteomes" id="UP001165082"/>
    </source>
</evidence>
<dbReference type="Proteomes" id="UP001165082">
    <property type="component" value="Unassembled WGS sequence"/>
</dbReference>
<proteinExistence type="predicted"/>
<name>A0A9W6ZYG1_9STRA</name>
<reference evidence="1" key="1">
    <citation type="submission" date="2022-07" db="EMBL/GenBank/DDBJ databases">
        <title>Genome analysis of Parmales, a sister group of diatoms, reveals the evolutionary specialization of diatoms from phago-mixotrophs to photoautotrophs.</title>
        <authorList>
            <person name="Ban H."/>
            <person name="Sato S."/>
            <person name="Yoshikawa S."/>
            <person name="Kazumasa Y."/>
            <person name="Nakamura Y."/>
            <person name="Ichinomiya M."/>
            <person name="Saitoh K."/>
            <person name="Sato N."/>
            <person name="Blanc-Mathieu R."/>
            <person name="Endo H."/>
            <person name="Kuwata A."/>
            <person name="Ogata H."/>
        </authorList>
    </citation>
    <scope>NUCLEOTIDE SEQUENCE</scope>
</reference>
<accession>A0A9W6ZYG1</accession>
<dbReference type="AlphaFoldDB" id="A0A9W6ZYG1"/>
<gene>
    <name evidence="1" type="ORF">TrRE_jg5626</name>
</gene>
<comment type="caution">
    <text evidence="1">The sequence shown here is derived from an EMBL/GenBank/DDBJ whole genome shotgun (WGS) entry which is preliminary data.</text>
</comment>
<protein>
    <submittedName>
        <fullName evidence="1">Uncharacterized protein</fullName>
    </submittedName>
</protein>
<organism evidence="1 2">
    <name type="scientific">Triparma retinervis</name>
    <dbReference type="NCBI Taxonomy" id="2557542"/>
    <lineage>
        <taxon>Eukaryota</taxon>
        <taxon>Sar</taxon>
        <taxon>Stramenopiles</taxon>
        <taxon>Ochrophyta</taxon>
        <taxon>Bolidophyceae</taxon>
        <taxon>Parmales</taxon>
        <taxon>Triparmaceae</taxon>
        <taxon>Triparma</taxon>
    </lineage>
</organism>